<gene>
    <name evidence="1" type="ORF">AWB80_04150</name>
</gene>
<dbReference type="AlphaFoldDB" id="A0A158BUB2"/>
<sequence>MQPEVAAWQLDMFDAPPAPVARVQAKPDPLPDPHLWSEAVNDKMVDALISLATDSRRGDNMPESLMDCAVLFSERLKNRKKMELEDYRATLGWVMEFWNGALPYRFVCKINGVDPEILQDIILSNPLLKRDMEAVRRECFGTLL</sequence>
<evidence type="ECO:0000313" key="1">
    <source>
        <dbReference type="EMBL" id="SAK73698.1"/>
    </source>
</evidence>
<dbReference type="EMBL" id="FCOE02000013">
    <property type="protein sequence ID" value="SAK73698.1"/>
    <property type="molecule type" value="Genomic_DNA"/>
</dbReference>
<dbReference type="STRING" id="1777141.AWB80_04150"/>
<protein>
    <submittedName>
        <fullName evidence="1">Uncharacterized protein</fullName>
    </submittedName>
</protein>
<proteinExistence type="predicted"/>
<organism evidence="1 2">
    <name type="scientific">Caballeronia pedi</name>
    <dbReference type="NCBI Taxonomy" id="1777141"/>
    <lineage>
        <taxon>Bacteria</taxon>
        <taxon>Pseudomonadati</taxon>
        <taxon>Pseudomonadota</taxon>
        <taxon>Betaproteobacteria</taxon>
        <taxon>Burkholderiales</taxon>
        <taxon>Burkholderiaceae</taxon>
        <taxon>Caballeronia</taxon>
    </lineage>
</organism>
<dbReference type="RefSeq" id="WP_061176544.1">
    <property type="nucleotide sequence ID" value="NZ_FCOE02000013.1"/>
</dbReference>
<evidence type="ECO:0000313" key="2">
    <source>
        <dbReference type="Proteomes" id="UP000054911"/>
    </source>
</evidence>
<keyword evidence="2" id="KW-1185">Reference proteome</keyword>
<comment type="caution">
    <text evidence="1">The sequence shown here is derived from an EMBL/GenBank/DDBJ whole genome shotgun (WGS) entry which is preliminary data.</text>
</comment>
<name>A0A158BUB2_9BURK</name>
<dbReference type="Proteomes" id="UP000054911">
    <property type="component" value="Unassembled WGS sequence"/>
</dbReference>
<accession>A0A158BUB2</accession>
<reference evidence="1" key="1">
    <citation type="submission" date="2016-01" db="EMBL/GenBank/DDBJ databases">
        <authorList>
            <person name="Peeters C."/>
        </authorList>
    </citation>
    <scope>NUCLEOTIDE SEQUENCE [LARGE SCALE GENOMIC DNA]</scope>
    <source>
        <strain evidence="1">LMG 29323</strain>
    </source>
</reference>